<accession>A0A5S6QX13</accession>
<dbReference type="Proteomes" id="UP000046395">
    <property type="component" value="Unassembled WGS sequence"/>
</dbReference>
<sequence>MLWPFGAALRTSVSKVDRPTRCAQVQLQHDPLLGCLASLSPFRCLASPSSGEPSEAPTLEVALALLTAPLNRPAAFQL</sequence>
<reference evidence="2" key="1">
    <citation type="submission" date="2019-12" db="UniProtKB">
        <authorList>
            <consortium name="WormBaseParasite"/>
        </authorList>
    </citation>
    <scope>IDENTIFICATION</scope>
</reference>
<organism evidence="1 2">
    <name type="scientific">Trichuris muris</name>
    <name type="common">Mouse whipworm</name>
    <dbReference type="NCBI Taxonomy" id="70415"/>
    <lineage>
        <taxon>Eukaryota</taxon>
        <taxon>Metazoa</taxon>
        <taxon>Ecdysozoa</taxon>
        <taxon>Nematoda</taxon>
        <taxon>Enoplea</taxon>
        <taxon>Dorylaimia</taxon>
        <taxon>Trichinellida</taxon>
        <taxon>Trichuridae</taxon>
        <taxon>Trichuris</taxon>
    </lineage>
</organism>
<proteinExistence type="predicted"/>
<name>A0A5S6QX13_TRIMR</name>
<dbReference type="AlphaFoldDB" id="A0A5S6QX13"/>
<dbReference type="WBParaSite" id="TMUE_3000011629.1">
    <property type="protein sequence ID" value="TMUE_3000011629.1"/>
    <property type="gene ID" value="WBGene00294559"/>
</dbReference>
<evidence type="ECO:0000313" key="1">
    <source>
        <dbReference type="Proteomes" id="UP000046395"/>
    </source>
</evidence>
<keyword evidence="1" id="KW-1185">Reference proteome</keyword>
<protein>
    <submittedName>
        <fullName evidence="2">Uncharacterized protein</fullName>
    </submittedName>
</protein>
<evidence type="ECO:0000313" key="2">
    <source>
        <dbReference type="WBParaSite" id="TMUE_3000011629.1"/>
    </source>
</evidence>